<dbReference type="PANTHER" id="PTHR48081:SF30">
    <property type="entry name" value="ACETYL-HYDROLASE LIPR-RELATED"/>
    <property type="match status" value="1"/>
</dbReference>
<evidence type="ECO:0000256" key="2">
    <source>
        <dbReference type="ARBA" id="ARBA00022801"/>
    </source>
</evidence>
<evidence type="ECO:0000313" key="6">
    <source>
        <dbReference type="Proteomes" id="UP001243717"/>
    </source>
</evidence>
<dbReference type="EMBL" id="JARXIC010000013">
    <property type="protein sequence ID" value="MDQ8194685.1"/>
    <property type="molecule type" value="Genomic_DNA"/>
</dbReference>
<dbReference type="Pfam" id="PF07859">
    <property type="entry name" value="Abhydrolase_3"/>
    <property type="match status" value="1"/>
</dbReference>
<feature type="chain" id="PRO_5046235147" evidence="3">
    <location>
        <begin position="28"/>
        <end position="271"/>
    </location>
</feature>
<feature type="domain" description="Alpha/beta hydrolase fold-3" evidence="4">
    <location>
        <begin position="62"/>
        <end position="178"/>
    </location>
</feature>
<keyword evidence="2 5" id="KW-0378">Hydrolase</keyword>
<evidence type="ECO:0000259" key="4">
    <source>
        <dbReference type="Pfam" id="PF07859"/>
    </source>
</evidence>
<dbReference type="GO" id="GO:0016787">
    <property type="term" value="F:hydrolase activity"/>
    <property type="evidence" value="ECO:0007669"/>
    <property type="project" value="UniProtKB-KW"/>
</dbReference>
<reference evidence="5 6" key="1">
    <citation type="submission" date="2023-04" db="EMBL/GenBank/DDBJ databases">
        <title>A novel bacteria isolated from coastal sediment.</title>
        <authorList>
            <person name="Liu X.-J."/>
            <person name="Du Z.-J."/>
        </authorList>
    </citation>
    <scope>NUCLEOTIDE SEQUENCE [LARGE SCALE GENOMIC DNA]</scope>
    <source>
        <strain evidence="5 6">SDUM461004</strain>
    </source>
</reference>
<dbReference type="InterPro" id="IPR050300">
    <property type="entry name" value="GDXG_lipolytic_enzyme"/>
</dbReference>
<dbReference type="SUPFAM" id="SSF53474">
    <property type="entry name" value="alpha/beta-Hydrolases"/>
    <property type="match status" value="1"/>
</dbReference>
<dbReference type="PROSITE" id="PS51257">
    <property type="entry name" value="PROKAR_LIPOPROTEIN"/>
    <property type="match status" value="1"/>
</dbReference>
<dbReference type="InterPro" id="IPR013094">
    <property type="entry name" value="AB_hydrolase_3"/>
</dbReference>
<dbReference type="InterPro" id="IPR029058">
    <property type="entry name" value="AB_hydrolase_fold"/>
</dbReference>
<comment type="similarity">
    <text evidence="1">Belongs to the 'GDXG' lipolytic enzyme family.</text>
</comment>
<accession>A0ABU1AIR0</accession>
<evidence type="ECO:0000313" key="5">
    <source>
        <dbReference type="EMBL" id="MDQ8194685.1"/>
    </source>
</evidence>
<sequence>MNKIRRLYSLFSLSIACMCGLLSTLGASTFKTLHVPNADGEVGALQVLRYGPEHENGLLPAVLLFHGGSWQKGGPRQLSPYATEFADAGYVAYSAEYRLLGKNTDSVEDCVADAEAVYQWLVEHAEEEGIDVSRMFVGGASAGGHLALCVFLKLNEVGACRFQGYIGYNPVVTTQSERFESLFEDFGVKYDPIAKLSNSAAPMLILHGSEDPVVPMDSVRSFQRKAEAFGVSCKLEVFDGETHGFFNQNRASAEVRERLEAVALEFLSAHN</sequence>
<dbReference type="Proteomes" id="UP001243717">
    <property type="component" value="Unassembled WGS sequence"/>
</dbReference>
<evidence type="ECO:0000256" key="3">
    <source>
        <dbReference type="SAM" id="SignalP"/>
    </source>
</evidence>
<protein>
    <submittedName>
        <fullName evidence="5">Alpha/beta hydrolase</fullName>
    </submittedName>
</protein>
<name>A0ABU1AIR0_9BACT</name>
<keyword evidence="3" id="KW-0732">Signal</keyword>
<evidence type="ECO:0000256" key="1">
    <source>
        <dbReference type="ARBA" id="ARBA00010515"/>
    </source>
</evidence>
<dbReference type="PANTHER" id="PTHR48081">
    <property type="entry name" value="AB HYDROLASE SUPERFAMILY PROTEIN C4A8.06C"/>
    <property type="match status" value="1"/>
</dbReference>
<proteinExistence type="inferred from homology"/>
<comment type="caution">
    <text evidence="5">The sequence shown here is derived from an EMBL/GenBank/DDBJ whole genome shotgun (WGS) entry which is preliminary data.</text>
</comment>
<feature type="signal peptide" evidence="3">
    <location>
        <begin position="1"/>
        <end position="27"/>
    </location>
</feature>
<gene>
    <name evidence="5" type="ORF">QEH59_09625</name>
</gene>
<organism evidence="5 6">
    <name type="scientific">Thalassobacterium sedimentorum</name>
    <dbReference type="NCBI Taxonomy" id="3041258"/>
    <lineage>
        <taxon>Bacteria</taxon>
        <taxon>Pseudomonadati</taxon>
        <taxon>Verrucomicrobiota</taxon>
        <taxon>Opitutia</taxon>
        <taxon>Puniceicoccales</taxon>
        <taxon>Coraliomargaritaceae</taxon>
        <taxon>Thalassobacterium</taxon>
    </lineage>
</organism>
<dbReference type="Gene3D" id="3.40.50.1820">
    <property type="entry name" value="alpha/beta hydrolase"/>
    <property type="match status" value="1"/>
</dbReference>
<keyword evidence="6" id="KW-1185">Reference proteome</keyword>